<accession>A0A183TRJ2</accession>
<proteinExistence type="predicted"/>
<keyword evidence="1" id="KW-1015">Disulfide bond</keyword>
<dbReference type="PANTHER" id="PTHR10083">
    <property type="entry name" value="KUNITZ-TYPE PROTEASE INHIBITOR-RELATED"/>
    <property type="match status" value="1"/>
</dbReference>
<dbReference type="AlphaFoldDB" id="A0A183TRJ2"/>
<protein>
    <submittedName>
        <fullName evidence="6">Kunitz/Bovine pancreatic trypsin inhibitor domain protein</fullName>
    </submittedName>
</protein>
<dbReference type="InterPro" id="IPR020901">
    <property type="entry name" value="Prtase_inh_Kunz-CS"/>
</dbReference>
<evidence type="ECO:0000259" key="3">
    <source>
        <dbReference type="PROSITE" id="PS50279"/>
    </source>
</evidence>
<gene>
    <name evidence="4" type="ORF">SSLN_LOCUS19090</name>
</gene>
<dbReference type="CDD" id="cd00109">
    <property type="entry name" value="Kunitz-type"/>
    <property type="match status" value="1"/>
</dbReference>
<dbReference type="InterPro" id="IPR002223">
    <property type="entry name" value="Kunitz_BPTI"/>
</dbReference>
<evidence type="ECO:0000313" key="5">
    <source>
        <dbReference type="Proteomes" id="UP000275846"/>
    </source>
</evidence>
<feature type="domain" description="BPTI/Kunitz inhibitor" evidence="3">
    <location>
        <begin position="118"/>
        <end position="180"/>
    </location>
</feature>
<dbReference type="SUPFAM" id="SSF57362">
    <property type="entry name" value="BPTI-like"/>
    <property type="match status" value="2"/>
</dbReference>
<evidence type="ECO:0000313" key="4">
    <source>
        <dbReference type="EMBL" id="VDM05476.1"/>
    </source>
</evidence>
<feature type="compositionally biased region" description="Low complexity" evidence="2">
    <location>
        <begin position="85"/>
        <end position="95"/>
    </location>
</feature>
<dbReference type="Pfam" id="PF00014">
    <property type="entry name" value="Kunitz_BPTI"/>
    <property type="match status" value="2"/>
</dbReference>
<evidence type="ECO:0000313" key="6">
    <source>
        <dbReference type="WBParaSite" id="SSLN_0001981401-mRNA-1"/>
    </source>
</evidence>
<dbReference type="GO" id="GO:0004867">
    <property type="term" value="F:serine-type endopeptidase inhibitor activity"/>
    <property type="evidence" value="ECO:0007669"/>
    <property type="project" value="InterPro"/>
</dbReference>
<organism evidence="6">
    <name type="scientific">Schistocephalus solidus</name>
    <name type="common">Tapeworm</name>
    <dbReference type="NCBI Taxonomy" id="70667"/>
    <lineage>
        <taxon>Eukaryota</taxon>
        <taxon>Metazoa</taxon>
        <taxon>Spiralia</taxon>
        <taxon>Lophotrochozoa</taxon>
        <taxon>Platyhelminthes</taxon>
        <taxon>Cestoda</taxon>
        <taxon>Eucestoda</taxon>
        <taxon>Diphyllobothriidea</taxon>
        <taxon>Diphyllobothriidae</taxon>
        <taxon>Schistocephalus</taxon>
    </lineage>
</organism>
<dbReference type="STRING" id="70667.A0A183TRJ2"/>
<dbReference type="InterPro" id="IPR050098">
    <property type="entry name" value="TFPI/VKTCI-like"/>
</dbReference>
<reference evidence="4 5" key="2">
    <citation type="submission" date="2018-11" db="EMBL/GenBank/DDBJ databases">
        <authorList>
            <consortium name="Pathogen Informatics"/>
        </authorList>
    </citation>
    <scope>NUCLEOTIDE SEQUENCE [LARGE SCALE GENOMIC DNA]</scope>
    <source>
        <strain evidence="4 5">NST_G2</strain>
    </source>
</reference>
<dbReference type="SMART" id="SM00131">
    <property type="entry name" value="KU"/>
    <property type="match status" value="2"/>
</dbReference>
<dbReference type="EMBL" id="UYSU01046233">
    <property type="protein sequence ID" value="VDM05476.1"/>
    <property type="molecule type" value="Genomic_DNA"/>
</dbReference>
<feature type="domain" description="BPTI/Kunitz inhibitor" evidence="3">
    <location>
        <begin position="1"/>
        <end position="34"/>
    </location>
</feature>
<dbReference type="WBParaSite" id="SSLN_0001981401-mRNA-1">
    <property type="protein sequence ID" value="SSLN_0001981401-mRNA-1"/>
    <property type="gene ID" value="SSLN_0001981401"/>
</dbReference>
<feature type="compositionally biased region" description="Polar residues" evidence="2">
    <location>
        <begin position="55"/>
        <end position="76"/>
    </location>
</feature>
<feature type="region of interest" description="Disordered" evidence="2">
    <location>
        <begin position="55"/>
        <end position="95"/>
    </location>
</feature>
<evidence type="ECO:0000256" key="1">
    <source>
        <dbReference type="ARBA" id="ARBA00023157"/>
    </source>
</evidence>
<dbReference type="InterPro" id="IPR036880">
    <property type="entry name" value="Kunitz_BPTI_sf"/>
</dbReference>
<dbReference type="PROSITE" id="PS00280">
    <property type="entry name" value="BPTI_KUNITZ_1"/>
    <property type="match status" value="2"/>
</dbReference>
<dbReference type="PROSITE" id="PS50279">
    <property type="entry name" value="BPTI_KUNITZ_2"/>
    <property type="match status" value="2"/>
</dbReference>
<evidence type="ECO:0000256" key="2">
    <source>
        <dbReference type="SAM" id="MobiDB-lite"/>
    </source>
</evidence>
<dbReference type="Proteomes" id="UP000275846">
    <property type="component" value="Unassembled WGS sequence"/>
</dbReference>
<dbReference type="Gene3D" id="4.10.410.10">
    <property type="entry name" value="Pancreatic trypsin inhibitor Kunitz domain"/>
    <property type="match status" value="2"/>
</dbReference>
<reference evidence="6" key="1">
    <citation type="submission" date="2016-06" db="UniProtKB">
        <authorList>
            <consortium name="WormBaseParasite"/>
        </authorList>
    </citation>
    <scope>IDENTIFICATION</scope>
</reference>
<sequence length="291" mass="32483">MWFHNATGCHQFIFSGCGGNENRFSSKMDCLRTCRRGDLVEGELPDPWVDMDNSTWPAAHSLTTENPSATSETTTETMKKPVPPSTTSTPTLETFTTHPPMVYNLTGFTPKSVDIEPCRMEPLAGSCLPIECQNATGCTPKRLARWYFNQHTSDCESFVYAGCGGSVNTYDSAQLCIESCKRRIMKPESKLSAPRQLMQTSPGGDKCCAVKRQIGCPTNSKIRYPSVHWLPTLFLSDRTNGGGRDTHEVLFLCSRSVLISKHHPWTKVQENTLRRTSFPFAFDPSLEMAHK</sequence>
<dbReference type="OrthoDB" id="4473401at2759"/>
<dbReference type="PANTHER" id="PTHR10083:SF374">
    <property type="entry name" value="BPTI_KUNITZ INHIBITOR DOMAIN-CONTAINING PROTEIN"/>
    <property type="match status" value="1"/>
</dbReference>
<keyword evidence="5" id="KW-1185">Reference proteome</keyword>
<name>A0A183TRJ2_SCHSO</name>